<reference evidence="2 3" key="1">
    <citation type="journal article" date="2010" name="Science">
        <title>Pathogenicity determinants in smut fungi revealed by genome comparison.</title>
        <authorList>
            <person name="Schirawski J."/>
            <person name="Mannhaupt G."/>
            <person name="Muench K."/>
            <person name="Brefort T."/>
            <person name="Schipper K."/>
            <person name="Doehlemann G."/>
            <person name="Di Stasio M."/>
            <person name="Roessel N."/>
            <person name="Mendoza-Mendoza A."/>
            <person name="Pester D."/>
            <person name="Mueller O."/>
            <person name="Winterberg B."/>
            <person name="Meyer E."/>
            <person name="Ghareeb H."/>
            <person name="Wollenberg T."/>
            <person name="Muensterkoetter M."/>
            <person name="Wong P."/>
            <person name="Walter M."/>
            <person name="Stukenbrock E."/>
            <person name="Gueldener U."/>
            <person name="Kahmann R."/>
        </authorList>
    </citation>
    <scope>NUCLEOTIDE SEQUENCE [LARGE SCALE GENOMIC DNA]</scope>
    <source>
        <strain evidence="3">SRZ2</strain>
    </source>
</reference>
<dbReference type="VEuPathDB" id="FungiDB:sr16554"/>
<dbReference type="Proteomes" id="UP000008867">
    <property type="component" value="Chromosome 5"/>
</dbReference>
<protein>
    <submittedName>
        <fullName evidence="2">Conserved hypothetical Ustilago-specific protein</fullName>
    </submittedName>
</protein>
<dbReference type="EMBL" id="FQ311470">
    <property type="protein sequence ID" value="CBQ72822.1"/>
    <property type="molecule type" value="Genomic_DNA"/>
</dbReference>
<feature type="chain" id="PRO_5003215216" evidence="1">
    <location>
        <begin position="20"/>
        <end position="182"/>
    </location>
</feature>
<feature type="signal peptide" evidence="1">
    <location>
        <begin position="1"/>
        <end position="19"/>
    </location>
</feature>
<accession>E6ZZZ2</accession>
<dbReference type="AlphaFoldDB" id="E6ZZZ2"/>
<keyword evidence="3" id="KW-1185">Reference proteome</keyword>
<evidence type="ECO:0000313" key="2">
    <source>
        <dbReference type="EMBL" id="CBQ72822.1"/>
    </source>
</evidence>
<sequence>MILIFRLAGFLTLFTLALAVTLKQPKLSEDGIQHHTGHWDTIRTSFPENIRPSPTLQTPDLYLHLLALPKRKEKIWSFARTEGNGPAHVSDGRHSNRYMTTKIPGDSVLGREFGFDHSTVRQDGSRDHKDLYAFWRRREDGTLELMRLEAWPRGGYLTQILPSPDVVFEGQKFAGAARSARG</sequence>
<name>E6ZZZ2_SPORE</name>
<keyword evidence="1" id="KW-0732">Signal</keyword>
<proteinExistence type="predicted"/>
<dbReference type="HOGENOM" id="CLU_131678_1_0_1"/>
<evidence type="ECO:0000313" key="3">
    <source>
        <dbReference type="Proteomes" id="UP000008867"/>
    </source>
</evidence>
<organism evidence="2 3">
    <name type="scientific">Sporisorium reilianum (strain SRZ2)</name>
    <name type="common">Maize head smut fungus</name>
    <dbReference type="NCBI Taxonomy" id="999809"/>
    <lineage>
        <taxon>Eukaryota</taxon>
        <taxon>Fungi</taxon>
        <taxon>Dikarya</taxon>
        <taxon>Basidiomycota</taxon>
        <taxon>Ustilaginomycotina</taxon>
        <taxon>Ustilaginomycetes</taxon>
        <taxon>Ustilaginales</taxon>
        <taxon>Ustilaginaceae</taxon>
        <taxon>Sporisorium</taxon>
    </lineage>
</organism>
<evidence type="ECO:0000256" key="1">
    <source>
        <dbReference type="SAM" id="SignalP"/>
    </source>
</evidence>
<dbReference type="OrthoDB" id="2542148at2759"/>
<gene>
    <name evidence="2" type="ORF">sr16554</name>
</gene>